<dbReference type="GO" id="GO:0016787">
    <property type="term" value="F:hydrolase activity"/>
    <property type="evidence" value="ECO:0007669"/>
    <property type="project" value="UniProtKB-KW"/>
</dbReference>
<dbReference type="AlphaFoldDB" id="A0A433QG03"/>
<dbReference type="SUPFAM" id="SSF52540">
    <property type="entry name" value="P-loop containing nucleoside triphosphate hydrolases"/>
    <property type="match status" value="1"/>
</dbReference>
<dbReference type="Gene3D" id="3.40.50.300">
    <property type="entry name" value="P-loop containing nucleotide triphosphate hydrolases"/>
    <property type="match status" value="2"/>
</dbReference>
<keyword evidence="1" id="KW-0378">Hydrolase</keyword>
<evidence type="ECO:0000313" key="1">
    <source>
        <dbReference type="EMBL" id="RUS28699.1"/>
    </source>
</evidence>
<accession>A0A433QG03</accession>
<dbReference type="EMBL" id="RBNJ01006255">
    <property type="protein sequence ID" value="RUS28699.1"/>
    <property type="molecule type" value="Genomic_DNA"/>
</dbReference>
<name>A0A433QG03_9FUNG</name>
<dbReference type="InterPro" id="IPR027417">
    <property type="entry name" value="P-loop_NTPase"/>
</dbReference>
<comment type="caution">
    <text evidence="1">The sequence shown here is derived from an EMBL/GenBank/DDBJ whole genome shotgun (WGS) entry which is preliminary data.</text>
</comment>
<reference evidence="1 2" key="1">
    <citation type="journal article" date="2018" name="New Phytol.">
        <title>Phylogenomics of Endogonaceae and evolution of mycorrhizas within Mucoromycota.</title>
        <authorList>
            <person name="Chang Y."/>
            <person name="Desiro A."/>
            <person name="Na H."/>
            <person name="Sandor L."/>
            <person name="Lipzen A."/>
            <person name="Clum A."/>
            <person name="Barry K."/>
            <person name="Grigoriev I.V."/>
            <person name="Martin F.M."/>
            <person name="Stajich J.E."/>
            <person name="Smith M.E."/>
            <person name="Bonito G."/>
            <person name="Spatafora J.W."/>
        </authorList>
    </citation>
    <scope>NUCLEOTIDE SEQUENCE [LARGE SCALE GENOMIC DNA]</scope>
    <source>
        <strain evidence="1 2">AD002</strain>
    </source>
</reference>
<dbReference type="PANTHER" id="PTHR10285">
    <property type="entry name" value="URIDINE KINASE"/>
    <property type="match status" value="1"/>
</dbReference>
<sequence>MEATYEDLAGHLVSKLKSLPSDSRYLVAVSGIPGSGKTTLANEVGTRVNVRWKREGTDAAAAGQDVAIVMPMDGFHLTRAQLDAFENREEAHHRRGAHWTFDPDGTCSSLGCPLLNSQPTRSSAVNLLLRRPLTSETVTITGPSFDHAVKDPVEHDIKIEPHHKLIIVEGIYLHLSHPDPWPGLADLFDGRWFITVDLAVARERVARRHVRTGLTSTYELGLHRFDTNDGLNAQFILDNRMPATREIVSVQEQGI</sequence>
<proteinExistence type="predicted"/>
<dbReference type="Proteomes" id="UP000274822">
    <property type="component" value="Unassembled WGS sequence"/>
</dbReference>
<gene>
    <name evidence="1" type="ORF">BC938DRAFT_481558</name>
</gene>
<keyword evidence="2" id="KW-1185">Reference proteome</keyword>
<evidence type="ECO:0000313" key="2">
    <source>
        <dbReference type="Proteomes" id="UP000274822"/>
    </source>
</evidence>
<organism evidence="1 2">
    <name type="scientific">Jimgerdemannia flammicorona</name>
    <dbReference type="NCBI Taxonomy" id="994334"/>
    <lineage>
        <taxon>Eukaryota</taxon>
        <taxon>Fungi</taxon>
        <taxon>Fungi incertae sedis</taxon>
        <taxon>Mucoromycota</taxon>
        <taxon>Mucoromycotina</taxon>
        <taxon>Endogonomycetes</taxon>
        <taxon>Endogonales</taxon>
        <taxon>Endogonaceae</taxon>
        <taxon>Jimgerdemannia</taxon>
    </lineage>
</organism>
<protein>
    <submittedName>
        <fullName evidence="1">P-loop containing nucleoside triphosphate hydrolase protein</fullName>
    </submittedName>
</protein>